<feature type="compositionally biased region" description="Polar residues" evidence="1">
    <location>
        <begin position="85"/>
        <end position="95"/>
    </location>
</feature>
<feature type="region of interest" description="Disordered" evidence="1">
    <location>
        <begin position="1"/>
        <end position="20"/>
    </location>
</feature>
<dbReference type="PATRIC" id="fig|220754.4.peg.3258"/>
<feature type="region of interest" description="Disordered" evidence="1">
    <location>
        <begin position="78"/>
        <end position="106"/>
    </location>
</feature>
<dbReference type="EMBL" id="JXRR01000021">
    <property type="protein sequence ID" value="KIL43724.1"/>
    <property type="molecule type" value="Genomic_DNA"/>
</dbReference>
<dbReference type="OrthoDB" id="1647790at2"/>
<name>A0A0C2RPP6_9BACL</name>
<proteinExistence type="predicted"/>
<evidence type="ECO:0000313" key="3">
    <source>
        <dbReference type="Proteomes" id="UP000031972"/>
    </source>
</evidence>
<sequence length="106" mass="11953">MMQQTTTQSGGGMQTPANMTEQDWATDVLILEKHLSVAYSTALNEASTQPLFNLVSTICRETQEQQHKLYEMMKQQGWYNPTPETPQALQQTAQKAKSDLTKLPVH</sequence>
<keyword evidence="3" id="KW-1185">Reference proteome</keyword>
<protein>
    <recommendedName>
        <fullName evidence="4">Spore coat protein</fullName>
    </recommendedName>
</protein>
<accession>A0A0C2RPP6</accession>
<dbReference type="InterPro" id="IPR012851">
    <property type="entry name" value="Spore_coat_CotF-like"/>
</dbReference>
<reference evidence="2 3" key="1">
    <citation type="submission" date="2015-01" db="EMBL/GenBank/DDBJ databases">
        <title>Jeotgalibacillus campisalis genome sequencing.</title>
        <authorList>
            <person name="Goh K.M."/>
            <person name="Chan K.-G."/>
            <person name="Yaakop A.S."/>
            <person name="Ee R."/>
            <person name="Gan H.M."/>
            <person name="Chan C.S."/>
        </authorList>
    </citation>
    <scope>NUCLEOTIDE SEQUENCE [LARGE SCALE GENOMIC DNA]</scope>
    <source>
        <strain evidence="2 3">SF-57</strain>
    </source>
</reference>
<dbReference type="AlphaFoldDB" id="A0A0C2RPP6"/>
<dbReference type="Pfam" id="PF07875">
    <property type="entry name" value="Coat_F"/>
    <property type="match status" value="1"/>
</dbReference>
<evidence type="ECO:0000313" key="2">
    <source>
        <dbReference type="EMBL" id="KIL43724.1"/>
    </source>
</evidence>
<evidence type="ECO:0008006" key="4">
    <source>
        <dbReference type="Google" id="ProtNLM"/>
    </source>
</evidence>
<organism evidence="2 3">
    <name type="scientific">Jeotgalibacillus campisalis</name>
    <dbReference type="NCBI Taxonomy" id="220754"/>
    <lineage>
        <taxon>Bacteria</taxon>
        <taxon>Bacillati</taxon>
        <taxon>Bacillota</taxon>
        <taxon>Bacilli</taxon>
        <taxon>Bacillales</taxon>
        <taxon>Caryophanaceae</taxon>
        <taxon>Jeotgalibacillus</taxon>
    </lineage>
</organism>
<comment type="caution">
    <text evidence="2">The sequence shown here is derived from an EMBL/GenBank/DDBJ whole genome shotgun (WGS) entry which is preliminary data.</text>
</comment>
<evidence type="ECO:0000256" key="1">
    <source>
        <dbReference type="SAM" id="MobiDB-lite"/>
    </source>
</evidence>
<gene>
    <name evidence="2" type="ORF">KR50_32440</name>
</gene>
<dbReference type="Proteomes" id="UP000031972">
    <property type="component" value="Unassembled WGS sequence"/>
</dbReference>